<keyword evidence="1" id="KW-0732">Signal</keyword>
<accession>A0A2X0MAH1</accession>
<proteinExistence type="predicted"/>
<name>A0A2X0MAH1_9BASI</name>
<gene>
    <name evidence="2" type="ORF">BZ3500_MVSOF-1268-A1-R1_CHR2-1G04123</name>
</gene>
<dbReference type="EMBL" id="FMWP01000012">
    <property type="protein sequence ID" value="SCZ87998.1"/>
    <property type="molecule type" value="Genomic_DNA"/>
</dbReference>
<evidence type="ECO:0000313" key="3">
    <source>
        <dbReference type="Proteomes" id="UP000249723"/>
    </source>
</evidence>
<protein>
    <submittedName>
        <fullName evidence="2">BZ3500_MvSof-1268-A1-R1_Chr2-1g04123 protein</fullName>
    </submittedName>
</protein>
<organism evidence="2 3">
    <name type="scientific">Microbotryum saponariae</name>
    <dbReference type="NCBI Taxonomy" id="289078"/>
    <lineage>
        <taxon>Eukaryota</taxon>
        <taxon>Fungi</taxon>
        <taxon>Dikarya</taxon>
        <taxon>Basidiomycota</taxon>
        <taxon>Pucciniomycotina</taxon>
        <taxon>Microbotryomycetes</taxon>
        <taxon>Microbotryales</taxon>
        <taxon>Microbotryaceae</taxon>
        <taxon>Microbotryum</taxon>
    </lineage>
</organism>
<feature type="chain" id="PRO_5030060324" evidence="1">
    <location>
        <begin position="20"/>
        <end position="185"/>
    </location>
</feature>
<evidence type="ECO:0000256" key="1">
    <source>
        <dbReference type="SAM" id="SignalP"/>
    </source>
</evidence>
<reference evidence="3" key="1">
    <citation type="submission" date="2016-10" db="EMBL/GenBank/DDBJ databases">
        <authorList>
            <person name="Jeantristanb JTB J.-T."/>
            <person name="Ricardo R."/>
        </authorList>
    </citation>
    <scope>NUCLEOTIDE SEQUENCE [LARGE SCALE GENOMIC DNA]</scope>
</reference>
<dbReference type="AlphaFoldDB" id="A0A2X0MAH1"/>
<dbReference type="Proteomes" id="UP000249723">
    <property type="component" value="Unassembled WGS sequence"/>
</dbReference>
<sequence length="185" mass="20461">MFTRRALTGLLLASPLTWASKKGTAKQKAYPSNAANAKSKAPKWDWTDAEVIAMLEVLKHIYESTGTQSFPDSVFIKANEAVSCLDPTKAGWQLQEGPSKVESCLVDTKVINEIRSLPYNEVNSRPLLNAEQWRAAIAKCPRAAIIKKCPSNFYYPLTAAILGKDYATVRGRGTSICTTSWTYLR</sequence>
<evidence type="ECO:0000313" key="2">
    <source>
        <dbReference type="EMBL" id="SCZ87998.1"/>
    </source>
</evidence>
<feature type="signal peptide" evidence="1">
    <location>
        <begin position="1"/>
        <end position="19"/>
    </location>
</feature>
<keyword evidence="3" id="KW-1185">Reference proteome</keyword>